<sequence length="338" mass="36067">MTTPSSLSRRSALGVLAGSLVAGGVHAESGAGEGADLGGVTLRVAYYKGGWRPLLQAAGEDETPYRIEWKELNNGVLHIEALNGDALDIGSGSEIPAMFAARQNAKVRFIAVTHEDINIQVTVAAKDAPIHSIADLRGKRVGYVRATTAHYFLAKQLEEAGLAFSDIEAINLTPSDGYSAFASGKLDAWAIYGYNGQLAIAKQGARLLKTGVGYLSGNFPIYANPKAVDDPLRHAAVSDLLLRIQRAYAFANKNFPLYAAAQVAETHLPLQDILDQFARRSDDFSLAGVTPDVPDTHQKVADTFLKLGVLDARAEVGKFWDTSFNDAIAAGAARLARS</sequence>
<dbReference type="PANTHER" id="PTHR30024:SF42">
    <property type="entry name" value="ALIPHATIC SULFONATES-BINDING PROTEIN-RELATED"/>
    <property type="match status" value="1"/>
</dbReference>
<evidence type="ECO:0000313" key="4">
    <source>
        <dbReference type="EMBL" id="SEC10269.1"/>
    </source>
</evidence>
<dbReference type="SMART" id="SM00062">
    <property type="entry name" value="PBPb"/>
    <property type="match status" value="1"/>
</dbReference>
<evidence type="ECO:0000256" key="2">
    <source>
        <dbReference type="SAM" id="SignalP"/>
    </source>
</evidence>
<gene>
    <name evidence="4" type="ORF">SAMN05444164_1031</name>
</gene>
<reference evidence="4 5" key="1">
    <citation type="submission" date="2016-10" db="EMBL/GenBank/DDBJ databases">
        <authorList>
            <person name="de Groot N.N."/>
        </authorList>
    </citation>
    <scope>NUCLEOTIDE SEQUENCE [LARGE SCALE GENOMIC DNA]</scope>
    <source>
        <strain evidence="4 5">MT12</strain>
    </source>
</reference>
<dbReference type="Proteomes" id="UP000198992">
    <property type="component" value="Unassembled WGS sequence"/>
</dbReference>
<organism evidence="4 5">
    <name type="scientific">Bradyrhizobium erythrophlei</name>
    <dbReference type="NCBI Taxonomy" id="1437360"/>
    <lineage>
        <taxon>Bacteria</taxon>
        <taxon>Pseudomonadati</taxon>
        <taxon>Pseudomonadota</taxon>
        <taxon>Alphaproteobacteria</taxon>
        <taxon>Hyphomicrobiales</taxon>
        <taxon>Nitrobacteraceae</taxon>
        <taxon>Bradyrhizobium</taxon>
    </lineage>
</organism>
<accession>A0A1H4PSD5</accession>
<dbReference type="InterPro" id="IPR001638">
    <property type="entry name" value="Solute-binding_3/MltF_N"/>
</dbReference>
<dbReference type="EMBL" id="FNTH01000001">
    <property type="protein sequence ID" value="SEC10269.1"/>
    <property type="molecule type" value="Genomic_DNA"/>
</dbReference>
<evidence type="ECO:0000313" key="5">
    <source>
        <dbReference type="Proteomes" id="UP000198992"/>
    </source>
</evidence>
<evidence type="ECO:0000259" key="3">
    <source>
        <dbReference type="SMART" id="SM00062"/>
    </source>
</evidence>
<protein>
    <submittedName>
        <fullName evidence="4">Sulfonate transport system substrate-binding protein</fullName>
    </submittedName>
</protein>
<feature type="domain" description="Solute-binding protein family 3/N-terminal" evidence="3">
    <location>
        <begin position="41"/>
        <end position="256"/>
    </location>
</feature>
<feature type="chain" id="PRO_5011450944" evidence="2">
    <location>
        <begin position="28"/>
        <end position="338"/>
    </location>
</feature>
<name>A0A1H4PSD5_9BRAD</name>
<keyword evidence="2" id="KW-0732">Signal</keyword>
<dbReference type="AlphaFoldDB" id="A0A1H4PSD5"/>
<proteinExistence type="inferred from homology"/>
<dbReference type="CDD" id="cd13558">
    <property type="entry name" value="PBP2_SsuA_like_2"/>
    <property type="match status" value="1"/>
</dbReference>
<dbReference type="RefSeq" id="WP_244549463.1">
    <property type="nucleotide sequence ID" value="NZ_FNTH01000001.1"/>
</dbReference>
<dbReference type="SUPFAM" id="SSF53850">
    <property type="entry name" value="Periplasmic binding protein-like II"/>
    <property type="match status" value="1"/>
</dbReference>
<dbReference type="Gene3D" id="3.40.190.10">
    <property type="entry name" value="Periplasmic binding protein-like II"/>
    <property type="match status" value="2"/>
</dbReference>
<feature type="signal peptide" evidence="2">
    <location>
        <begin position="1"/>
        <end position="27"/>
    </location>
</feature>
<evidence type="ECO:0000256" key="1">
    <source>
        <dbReference type="ARBA" id="ARBA00010742"/>
    </source>
</evidence>
<dbReference type="PANTHER" id="PTHR30024">
    <property type="entry name" value="ALIPHATIC SULFONATES-BINDING PROTEIN-RELATED"/>
    <property type="match status" value="1"/>
</dbReference>
<dbReference type="Pfam" id="PF09084">
    <property type="entry name" value="NMT1"/>
    <property type="match status" value="1"/>
</dbReference>
<comment type="similarity">
    <text evidence="1">Belongs to the bacterial solute-binding protein SsuA/TauA family.</text>
</comment>
<dbReference type="InterPro" id="IPR015168">
    <property type="entry name" value="SsuA/THI5"/>
</dbReference>